<organism evidence="2 3">
    <name type="scientific">Akanthomyces muscarius</name>
    <name type="common">Entomopathogenic fungus</name>
    <name type="synonym">Lecanicillium muscarium</name>
    <dbReference type="NCBI Taxonomy" id="2231603"/>
    <lineage>
        <taxon>Eukaryota</taxon>
        <taxon>Fungi</taxon>
        <taxon>Dikarya</taxon>
        <taxon>Ascomycota</taxon>
        <taxon>Pezizomycotina</taxon>
        <taxon>Sordariomycetes</taxon>
        <taxon>Hypocreomycetidae</taxon>
        <taxon>Hypocreales</taxon>
        <taxon>Cordycipitaceae</taxon>
        <taxon>Akanthomyces</taxon>
    </lineage>
</organism>
<dbReference type="Proteomes" id="UP001144673">
    <property type="component" value="Chromosome 2"/>
</dbReference>
<name>A0A9W8UED7_AKAMU</name>
<protein>
    <submittedName>
        <fullName evidence="2">Uncharacterized protein</fullName>
    </submittedName>
</protein>
<reference evidence="2" key="1">
    <citation type="journal article" date="2023" name="Access Microbiol">
        <title>De-novo genome assembly for Akanthomyces muscarius, a biocontrol agent of insect agricultural pests.</title>
        <authorList>
            <person name="Erdos Z."/>
            <person name="Studholme D.J."/>
            <person name="Raymond B."/>
            <person name="Sharma M."/>
        </authorList>
    </citation>
    <scope>NUCLEOTIDE SEQUENCE</scope>
    <source>
        <strain evidence="2">Ve6</strain>
    </source>
</reference>
<accession>A0A9W8UED7</accession>
<dbReference type="KEGG" id="amus:LMH87_003172"/>
<gene>
    <name evidence="2" type="ORF">LMH87_003172</name>
</gene>
<dbReference type="AlphaFoldDB" id="A0A9W8UED7"/>
<evidence type="ECO:0000256" key="1">
    <source>
        <dbReference type="SAM" id="MobiDB-lite"/>
    </source>
</evidence>
<sequence length="101" mass="10783">MRMAGNKGYSEVVLFAQSAIPRGATNNNDSRLPPVAGRKGASSSSSSTRPALPTKNPGLSPAKPPTSSRANDWCTFFHFSLFLAISPRAATQDQQAIPYPY</sequence>
<evidence type="ECO:0000313" key="3">
    <source>
        <dbReference type="Proteomes" id="UP001144673"/>
    </source>
</evidence>
<comment type="caution">
    <text evidence="2">The sequence shown here is derived from an EMBL/GenBank/DDBJ whole genome shotgun (WGS) entry which is preliminary data.</text>
</comment>
<proteinExistence type="predicted"/>
<keyword evidence="3" id="KW-1185">Reference proteome</keyword>
<dbReference type="EMBL" id="JAJHUN010000011">
    <property type="protein sequence ID" value="KAJ4144282.1"/>
    <property type="molecule type" value="Genomic_DNA"/>
</dbReference>
<evidence type="ECO:0000313" key="2">
    <source>
        <dbReference type="EMBL" id="KAJ4144282.1"/>
    </source>
</evidence>
<feature type="region of interest" description="Disordered" evidence="1">
    <location>
        <begin position="20"/>
        <end position="68"/>
    </location>
</feature>
<dbReference type="RefSeq" id="XP_056047952.1">
    <property type="nucleotide sequence ID" value="XM_056202917.1"/>
</dbReference>
<dbReference type="GeneID" id="80890331"/>